<dbReference type="InterPro" id="IPR036514">
    <property type="entry name" value="SGNH_hydro_sf"/>
</dbReference>
<feature type="domain" description="Sialate O-acetylesterase" evidence="2">
    <location>
        <begin position="105"/>
        <end position="351"/>
    </location>
</feature>
<name>A0A1Y1T1I5_9FLAO</name>
<dbReference type="SUPFAM" id="SSF52266">
    <property type="entry name" value="SGNH hydrolase"/>
    <property type="match status" value="1"/>
</dbReference>
<organism evidence="3 4">
    <name type="scientific">Zunongwangia atlantica 22II14-10F7</name>
    <dbReference type="NCBI Taxonomy" id="1185767"/>
    <lineage>
        <taxon>Bacteria</taxon>
        <taxon>Pseudomonadati</taxon>
        <taxon>Bacteroidota</taxon>
        <taxon>Flavobacteriia</taxon>
        <taxon>Flavobacteriales</taxon>
        <taxon>Flavobacteriaceae</taxon>
        <taxon>Zunongwangia</taxon>
    </lineage>
</organism>
<dbReference type="Proteomes" id="UP000192746">
    <property type="component" value="Unassembled WGS sequence"/>
</dbReference>
<dbReference type="OrthoDB" id="9816001at2"/>
<keyword evidence="4" id="KW-1185">Reference proteome</keyword>
<dbReference type="InterPro" id="IPR039329">
    <property type="entry name" value="SIAE"/>
</dbReference>
<sequence>MKKILITLLIGLVSMDFFANIELPSIFSDNMVLQRNSKIKIWGWGNPGEKINIVASWNKNDTISTKVDRHSNWSVEIKTNDNKNPQRLDLYGYNHIKVENILFGEVWLASGQSNMEWNAAAGITKGEEAIENAANKKIRFFQIPKRSSKFPQQELTANWRINSPETMQEFSAIAYFFANKLSKDLGDIPIGIIGSYWGGTPAEIWIPKNKFKKDSILQKAVTKLPKEPWGPNEPAYAFNAMIHPITNYKIAGVVWYQGESNTSNAEYYQNTFKELIYSWREVFNTNFPFYYAQIAPYDYGQDNFNGVLVREAQRKSLNIPNTGMVFTGDVGNPKDIHPRNKKPVGERFANLALNLHYNKIDKEYYGPLFSQSYSKSDSLIVEFSHAKELHFINNQSLFEVAGHDSIFYPAEAVIKNTKVILSSNKVNNPLWVRYAWKNDAEPNLMNEENLPASGFLEKIE</sequence>
<dbReference type="STRING" id="1185767.IIF7_13867"/>
<dbReference type="GO" id="GO:0001681">
    <property type="term" value="F:sialate O-acetylesterase activity"/>
    <property type="evidence" value="ECO:0007669"/>
    <property type="project" value="InterPro"/>
</dbReference>
<proteinExistence type="predicted"/>
<dbReference type="PANTHER" id="PTHR22901:SF0">
    <property type="entry name" value="SIALATE O-ACETYLESTERASE"/>
    <property type="match status" value="1"/>
</dbReference>
<accession>A0A1Y1T1I5</accession>
<gene>
    <name evidence="3" type="ORF">IIF7_13867</name>
</gene>
<reference evidence="3 4" key="1">
    <citation type="submission" date="2013-04" db="EMBL/GenBank/DDBJ databases">
        <title>Zunongwangia sp. 22II14-10F7 Genome Sequencing.</title>
        <authorList>
            <person name="Lai Q."/>
            <person name="Shao Z."/>
        </authorList>
    </citation>
    <scope>NUCLEOTIDE SEQUENCE [LARGE SCALE GENOMIC DNA]</scope>
    <source>
        <strain evidence="3 4">22II14-10F7</strain>
    </source>
</reference>
<dbReference type="Pfam" id="PF03629">
    <property type="entry name" value="SASA"/>
    <property type="match status" value="1"/>
</dbReference>
<comment type="caution">
    <text evidence="3">The sequence shown here is derived from an EMBL/GenBank/DDBJ whole genome shotgun (WGS) entry which is preliminary data.</text>
</comment>
<evidence type="ECO:0000313" key="4">
    <source>
        <dbReference type="Proteomes" id="UP000192746"/>
    </source>
</evidence>
<evidence type="ECO:0000313" key="3">
    <source>
        <dbReference type="EMBL" id="ORL44898.1"/>
    </source>
</evidence>
<dbReference type="InterPro" id="IPR005181">
    <property type="entry name" value="SASA"/>
</dbReference>
<protein>
    <submittedName>
        <fullName evidence="3">Sialate O-acetylesterase</fullName>
    </submittedName>
</protein>
<dbReference type="PANTHER" id="PTHR22901">
    <property type="entry name" value="SIALATE O-ACETYLESTERASE"/>
    <property type="match status" value="1"/>
</dbReference>
<dbReference type="GO" id="GO:0005975">
    <property type="term" value="P:carbohydrate metabolic process"/>
    <property type="evidence" value="ECO:0007669"/>
    <property type="project" value="TreeGrafter"/>
</dbReference>
<dbReference type="RefSeq" id="WP_084842301.1">
    <property type="nucleotide sequence ID" value="NZ_ARYN01000012.1"/>
</dbReference>
<evidence type="ECO:0000259" key="2">
    <source>
        <dbReference type="Pfam" id="PF03629"/>
    </source>
</evidence>
<keyword evidence="1" id="KW-0378">Hydrolase</keyword>
<dbReference type="EMBL" id="ARYN01000012">
    <property type="protein sequence ID" value="ORL44898.1"/>
    <property type="molecule type" value="Genomic_DNA"/>
</dbReference>
<evidence type="ECO:0000256" key="1">
    <source>
        <dbReference type="ARBA" id="ARBA00022801"/>
    </source>
</evidence>
<dbReference type="Gene3D" id="3.40.50.1110">
    <property type="entry name" value="SGNH hydrolase"/>
    <property type="match status" value="1"/>
</dbReference>
<dbReference type="AlphaFoldDB" id="A0A1Y1T1I5"/>